<dbReference type="EMBL" id="OU900095">
    <property type="protein sequence ID" value="CAG9859004.1"/>
    <property type="molecule type" value="Genomic_DNA"/>
</dbReference>
<evidence type="ECO:0000256" key="7">
    <source>
        <dbReference type="ARBA" id="ARBA00022729"/>
    </source>
</evidence>
<sequence>MYFIPLSFLLIASAYGSGEFSVLHHAPSLVFKGHDALKDTTVKEVYAAALGFSTHHFSNWRGMYLTNPFEVAKAIVTVYVDGVSDIGQQKGHNYPLSTNEGTARIYKSLERRITEHFPETPTNLVKIRLSNGLEDVNKYPIFNNLMSGDSKQLGHKFLKLDVEEDRQFLKDCTILREIASRVAGSSIKVDAVPDVFWFEVGSFHPLVDFYGENSSQVLEAKQILNEVILEVNSAFNKLYDGYVLVSVITSDASHTRKGRSLLQSKSDNTDTNDKTKYNLASYYSKDYPVIFNIILWFGIMMLFSLIAISLAIGNMDPGRDSIIYRMTSTRMKKDN</sequence>
<protein>
    <recommendedName>
        <fullName evidence="18">Renin receptor</fullName>
    </recommendedName>
</protein>
<keyword evidence="17" id="KW-1185">Reference proteome</keyword>
<dbReference type="InterPro" id="IPR012493">
    <property type="entry name" value="Renin_rcpt"/>
</dbReference>
<keyword evidence="9 12" id="KW-1133">Transmembrane helix</keyword>
<evidence type="ECO:0000256" key="1">
    <source>
        <dbReference type="ARBA" id="ARBA00004115"/>
    </source>
</evidence>
<keyword evidence="10 12" id="KW-0472">Membrane</keyword>
<accession>A0A9N9XNP6</accession>
<feature type="domain" description="Renin receptor N-terminal" evidence="15">
    <location>
        <begin position="17"/>
        <end position="251"/>
    </location>
</feature>
<organism evidence="16 17">
    <name type="scientific">Phyllotreta striolata</name>
    <name type="common">Striped flea beetle</name>
    <name type="synonym">Crioceris striolata</name>
    <dbReference type="NCBI Taxonomy" id="444603"/>
    <lineage>
        <taxon>Eukaryota</taxon>
        <taxon>Metazoa</taxon>
        <taxon>Ecdysozoa</taxon>
        <taxon>Arthropoda</taxon>
        <taxon>Hexapoda</taxon>
        <taxon>Insecta</taxon>
        <taxon>Pterygota</taxon>
        <taxon>Neoptera</taxon>
        <taxon>Endopterygota</taxon>
        <taxon>Coleoptera</taxon>
        <taxon>Polyphaga</taxon>
        <taxon>Cucujiformia</taxon>
        <taxon>Chrysomeloidea</taxon>
        <taxon>Chrysomelidae</taxon>
        <taxon>Galerucinae</taxon>
        <taxon>Alticini</taxon>
        <taxon>Phyllotreta</taxon>
    </lineage>
</organism>
<dbReference type="Pfam" id="PF07850">
    <property type="entry name" value="Renin_r"/>
    <property type="match status" value="1"/>
</dbReference>
<dbReference type="GO" id="GO:0030177">
    <property type="term" value="P:positive regulation of Wnt signaling pathway"/>
    <property type="evidence" value="ECO:0007669"/>
    <property type="project" value="TreeGrafter"/>
</dbReference>
<evidence type="ECO:0000256" key="5">
    <source>
        <dbReference type="ARBA" id="ARBA00022685"/>
    </source>
</evidence>
<proteinExistence type="predicted"/>
<evidence type="ECO:0000256" key="12">
    <source>
        <dbReference type="SAM" id="Phobius"/>
    </source>
</evidence>
<evidence type="ECO:0000256" key="9">
    <source>
        <dbReference type="ARBA" id="ARBA00022989"/>
    </source>
</evidence>
<name>A0A9N9XNP6_PHYSR</name>
<feature type="chain" id="PRO_5040117845" description="Renin receptor" evidence="13">
    <location>
        <begin position="17"/>
        <end position="335"/>
    </location>
</feature>
<evidence type="ECO:0000256" key="4">
    <source>
        <dbReference type="ARBA" id="ARBA00022475"/>
    </source>
</evidence>
<evidence type="ECO:0000259" key="15">
    <source>
        <dbReference type="Pfam" id="PF25294"/>
    </source>
</evidence>
<dbReference type="OrthoDB" id="7866065at2759"/>
<feature type="signal peptide" evidence="13">
    <location>
        <begin position="1"/>
        <end position="16"/>
    </location>
</feature>
<dbReference type="PANTHER" id="PTHR13351:SF1">
    <property type="entry name" value="RENIN RECEPTOR"/>
    <property type="match status" value="1"/>
</dbReference>
<dbReference type="PANTHER" id="PTHR13351">
    <property type="entry name" value="RENIN RECEPTOR"/>
    <property type="match status" value="1"/>
</dbReference>
<dbReference type="GO" id="GO:0038023">
    <property type="term" value="F:signaling receptor activity"/>
    <property type="evidence" value="ECO:0007669"/>
    <property type="project" value="InterPro"/>
</dbReference>
<evidence type="ECO:0000259" key="14">
    <source>
        <dbReference type="Pfam" id="PF07850"/>
    </source>
</evidence>
<evidence type="ECO:0000256" key="8">
    <source>
        <dbReference type="ARBA" id="ARBA00022824"/>
    </source>
</evidence>
<dbReference type="GO" id="GO:0098588">
    <property type="term" value="C:bounding membrane of organelle"/>
    <property type="evidence" value="ECO:0007669"/>
    <property type="project" value="UniProtKB-ARBA"/>
</dbReference>
<dbReference type="GO" id="GO:0005789">
    <property type="term" value="C:endoplasmic reticulum membrane"/>
    <property type="evidence" value="ECO:0007669"/>
    <property type="project" value="UniProtKB-SubCell"/>
</dbReference>
<reference evidence="16" key="1">
    <citation type="submission" date="2022-01" db="EMBL/GenBank/DDBJ databases">
        <authorList>
            <person name="King R."/>
        </authorList>
    </citation>
    <scope>NUCLEOTIDE SEQUENCE</scope>
</reference>
<dbReference type="AlphaFoldDB" id="A0A9N9XNP6"/>
<evidence type="ECO:0000256" key="6">
    <source>
        <dbReference type="ARBA" id="ARBA00022692"/>
    </source>
</evidence>
<gene>
    <name evidence="16" type="ORF">PHYEVI_LOCUS5389</name>
</gene>
<keyword evidence="6 12" id="KW-0812">Transmembrane</keyword>
<comment type="subcellular location">
    <subcellularLocation>
        <location evidence="2">Cell membrane</location>
        <topology evidence="2">Single-pass type I membrane protein</topology>
    </subcellularLocation>
    <subcellularLocation>
        <location evidence="1">Endoplasmic reticulum membrane</location>
        <topology evidence="1">Single-pass type I membrane protein</topology>
    </subcellularLocation>
    <subcellularLocation>
        <location evidence="3">Vesicle</location>
    </subcellularLocation>
</comment>
<dbReference type="GO" id="GO:0009897">
    <property type="term" value="C:external side of plasma membrane"/>
    <property type="evidence" value="ECO:0007669"/>
    <property type="project" value="TreeGrafter"/>
</dbReference>
<evidence type="ECO:0008006" key="18">
    <source>
        <dbReference type="Google" id="ProtNLM"/>
    </source>
</evidence>
<evidence type="ECO:0000256" key="3">
    <source>
        <dbReference type="ARBA" id="ARBA00004373"/>
    </source>
</evidence>
<dbReference type="Proteomes" id="UP001153712">
    <property type="component" value="Chromosome 2"/>
</dbReference>
<keyword evidence="5" id="KW-0165">Cleavage on pair of basic residues</keyword>
<dbReference type="Pfam" id="PF25294">
    <property type="entry name" value="RENR_N"/>
    <property type="match status" value="1"/>
</dbReference>
<feature type="domain" description="Renin receptor-like C-terminal transmembrane spanning segment" evidence="14">
    <location>
        <begin position="256"/>
        <end position="334"/>
    </location>
</feature>
<evidence type="ECO:0000256" key="10">
    <source>
        <dbReference type="ARBA" id="ARBA00023136"/>
    </source>
</evidence>
<evidence type="ECO:0000313" key="17">
    <source>
        <dbReference type="Proteomes" id="UP001153712"/>
    </source>
</evidence>
<evidence type="ECO:0000256" key="13">
    <source>
        <dbReference type="SAM" id="SignalP"/>
    </source>
</evidence>
<keyword evidence="4" id="KW-1003">Cell membrane</keyword>
<keyword evidence="11" id="KW-0675">Receptor</keyword>
<evidence type="ECO:0000256" key="2">
    <source>
        <dbReference type="ARBA" id="ARBA00004251"/>
    </source>
</evidence>
<dbReference type="InterPro" id="IPR056780">
    <property type="entry name" value="Renin_r_C"/>
</dbReference>
<feature type="transmembrane region" description="Helical" evidence="12">
    <location>
        <begin position="289"/>
        <end position="312"/>
    </location>
</feature>
<evidence type="ECO:0000256" key="11">
    <source>
        <dbReference type="ARBA" id="ARBA00023170"/>
    </source>
</evidence>
<dbReference type="GO" id="GO:0031982">
    <property type="term" value="C:vesicle"/>
    <property type="evidence" value="ECO:0007669"/>
    <property type="project" value="UniProtKB-SubCell"/>
</dbReference>
<keyword evidence="7 13" id="KW-0732">Signal</keyword>
<evidence type="ECO:0000313" key="16">
    <source>
        <dbReference type="EMBL" id="CAG9859004.1"/>
    </source>
</evidence>
<keyword evidence="8" id="KW-0256">Endoplasmic reticulum</keyword>
<dbReference type="InterPro" id="IPR057318">
    <property type="entry name" value="RENR_N"/>
</dbReference>